<reference evidence="3" key="1">
    <citation type="submission" date="2020-02" db="EMBL/GenBank/DDBJ databases">
        <authorList>
            <person name="Meier V. D."/>
        </authorList>
    </citation>
    <scope>NUCLEOTIDE SEQUENCE</scope>
    <source>
        <strain evidence="3">AVDCRST_MAG87</strain>
    </source>
</reference>
<evidence type="ECO:0000256" key="1">
    <source>
        <dbReference type="SAM" id="MobiDB-lite"/>
    </source>
</evidence>
<sequence>MRSTVCLSRNAVCLSGRFVSRLLKCDPHAYPGITPFSIHHLRISPMNPLVLILPGVIVLTWVRWIRPGRTPLEGRSIASVSIPILARARMHLASGTSALAVAVILAIAGTAPWWILAAPLFSYGLLLLLPIKYTLTDAGIRLGATEFRRWTEFAAVRRAPGGARLIGVQRGRGMHVWLSGSRGDDEFILFLKKTLQDAYKGGRGEVPAPSVPREQGFTGTGDLSAGGFSGFKRTGT</sequence>
<dbReference type="AlphaFoldDB" id="A0A6J4VLQ5"/>
<evidence type="ECO:0000313" key="3">
    <source>
        <dbReference type="EMBL" id="CAA9580881.1"/>
    </source>
</evidence>
<accession>A0A6J4VLQ5</accession>
<keyword evidence="2" id="KW-1133">Transmembrane helix</keyword>
<keyword evidence="2" id="KW-0472">Membrane</keyword>
<name>A0A6J4VLQ5_9BACT</name>
<feature type="transmembrane region" description="Helical" evidence="2">
    <location>
        <begin position="46"/>
        <end position="65"/>
    </location>
</feature>
<feature type="transmembrane region" description="Helical" evidence="2">
    <location>
        <begin position="86"/>
        <end position="107"/>
    </location>
</feature>
<feature type="region of interest" description="Disordered" evidence="1">
    <location>
        <begin position="202"/>
        <end position="236"/>
    </location>
</feature>
<dbReference type="EMBL" id="CADCWJ010000732">
    <property type="protein sequence ID" value="CAA9580881.1"/>
    <property type="molecule type" value="Genomic_DNA"/>
</dbReference>
<gene>
    <name evidence="3" type="ORF">AVDCRST_MAG87-3337</name>
</gene>
<protein>
    <submittedName>
        <fullName evidence="3">Uncharacterized protein</fullName>
    </submittedName>
</protein>
<evidence type="ECO:0000256" key="2">
    <source>
        <dbReference type="SAM" id="Phobius"/>
    </source>
</evidence>
<keyword evidence="2" id="KW-0812">Transmembrane</keyword>
<proteinExistence type="predicted"/>
<organism evidence="3">
    <name type="scientific">uncultured Thermomicrobiales bacterium</name>
    <dbReference type="NCBI Taxonomy" id="1645740"/>
    <lineage>
        <taxon>Bacteria</taxon>
        <taxon>Pseudomonadati</taxon>
        <taxon>Thermomicrobiota</taxon>
        <taxon>Thermomicrobia</taxon>
        <taxon>Thermomicrobiales</taxon>
        <taxon>environmental samples</taxon>
    </lineage>
</organism>